<keyword evidence="2" id="KW-0732">Signal</keyword>
<reference evidence="3" key="1">
    <citation type="journal article" date="2020" name="Stud. Mycol.">
        <title>101 Dothideomycetes genomes: a test case for predicting lifestyles and emergence of pathogens.</title>
        <authorList>
            <person name="Haridas S."/>
            <person name="Albert R."/>
            <person name="Binder M."/>
            <person name="Bloem J."/>
            <person name="Labutti K."/>
            <person name="Salamov A."/>
            <person name="Andreopoulos B."/>
            <person name="Baker S."/>
            <person name="Barry K."/>
            <person name="Bills G."/>
            <person name="Bluhm B."/>
            <person name="Cannon C."/>
            <person name="Castanera R."/>
            <person name="Culley D."/>
            <person name="Daum C."/>
            <person name="Ezra D."/>
            <person name="Gonzalez J."/>
            <person name="Henrissat B."/>
            <person name="Kuo A."/>
            <person name="Liang C."/>
            <person name="Lipzen A."/>
            <person name="Lutzoni F."/>
            <person name="Magnuson J."/>
            <person name="Mondo S."/>
            <person name="Nolan M."/>
            <person name="Ohm R."/>
            <person name="Pangilinan J."/>
            <person name="Park H.-J."/>
            <person name="Ramirez L."/>
            <person name="Alfaro M."/>
            <person name="Sun H."/>
            <person name="Tritt A."/>
            <person name="Yoshinaga Y."/>
            <person name="Zwiers L.-H."/>
            <person name="Turgeon B."/>
            <person name="Goodwin S."/>
            <person name="Spatafora J."/>
            <person name="Crous P."/>
            <person name="Grigoriev I."/>
        </authorList>
    </citation>
    <scope>NUCLEOTIDE SEQUENCE</scope>
    <source>
        <strain evidence="3">SCOH1-5</strain>
    </source>
</reference>
<protein>
    <submittedName>
        <fullName evidence="3">Uncharacterized protein</fullName>
    </submittedName>
</protein>
<organism evidence="3 4">
    <name type="scientific">Cercospora zeae-maydis SCOH1-5</name>
    <dbReference type="NCBI Taxonomy" id="717836"/>
    <lineage>
        <taxon>Eukaryota</taxon>
        <taxon>Fungi</taxon>
        <taxon>Dikarya</taxon>
        <taxon>Ascomycota</taxon>
        <taxon>Pezizomycotina</taxon>
        <taxon>Dothideomycetes</taxon>
        <taxon>Dothideomycetidae</taxon>
        <taxon>Mycosphaerellales</taxon>
        <taxon>Mycosphaerellaceae</taxon>
        <taxon>Cercospora</taxon>
    </lineage>
</organism>
<keyword evidence="4" id="KW-1185">Reference proteome</keyword>
<evidence type="ECO:0000313" key="4">
    <source>
        <dbReference type="Proteomes" id="UP000799539"/>
    </source>
</evidence>
<dbReference type="EMBL" id="ML992683">
    <property type="protein sequence ID" value="KAF2210135.1"/>
    <property type="molecule type" value="Genomic_DNA"/>
</dbReference>
<sequence>MHFTNLLLTSLSILQATTATPTPPASHTEDFELESDDQETHPLLLHRSSSSSSSPWPDQLYPRIRIVRYTGCRHNTTNYAHLQHRNIQIRRCITFDEQLDQAQARRDIYLAALKDKPTVTKEDIDRANKPEDYIFAGLYWQFPGVNKKHLLMPMERCNVTVYSEPNCKLNSRLVRFTNEASDVCIPAITGKSMYVDCYSEEDLKYLNKHGLGVTEQWKNSGILRYGPTNATGWQEQYLLPPYEKGLNKTYDSHSDEWQRTCQGRKDTHKGIFKERIKRCSEKGPFRDDCDWDTLGSQWLGDFPFADKC</sequence>
<accession>A0A6A6F9Y0</accession>
<feature type="chain" id="PRO_5025570551" evidence="2">
    <location>
        <begin position="20"/>
        <end position="308"/>
    </location>
</feature>
<evidence type="ECO:0000256" key="1">
    <source>
        <dbReference type="SAM" id="MobiDB-lite"/>
    </source>
</evidence>
<evidence type="ECO:0000313" key="3">
    <source>
        <dbReference type="EMBL" id="KAF2210135.1"/>
    </source>
</evidence>
<dbReference type="OrthoDB" id="3621782at2759"/>
<gene>
    <name evidence="3" type="ORF">CERZMDRAFT_99826</name>
</gene>
<feature type="signal peptide" evidence="2">
    <location>
        <begin position="1"/>
        <end position="19"/>
    </location>
</feature>
<evidence type="ECO:0000256" key="2">
    <source>
        <dbReference type="SAM" id="SignalP"/>
    </source>
</evidence>
<name>A0A6A6F9Y0_9PEZI</name>
<proteinExistence type="predicted"/>
<dbReference type="Proteomes" id="UP000799539">
    <property type="component" value="Unassembled WGS sequence"/>
</dbReference>
<feature type="region of interest" description="Disordered" evidence="1">
    <location>
        <begin position="18"/>
        <end position="38"/>
    </location>
</feature>
<dbReference type="AlphaFoldDB" id="A0A6A6F9Y0"/>